<dbReference type="InterPro" id="IPR002925">
    <property type="entry name" value="Dienelactn_hydro"/>
</dbReference>
<dbReference type="PROSITE" id="PS00708">
    <property type="entry name" value="PRO_ENDOPEP_SER"/>
    <property type="match status" value="1"/>
</dbReference>
<feature type="domain" description="Dienelactone hydrolase" evidence="3">
    <location>
        <begin position="372"/>
        <end position="458"/>
    </location>
</feature>
<proteinExistence type="predicted"/>
<keyword evidence="2" id="KW-0732">Signal</keyword>
<gene>
    <name evidence="5" type="ORF">PSM36_2413</name>
</gene>
<dbReference type="Pfam" id="PF12146">
    <property type="entry name" value="Hydrolase_4"/>
    <property type="match status" value="1"/>
</dbReference>
<evidence type="ECO:0000256" key="1">
    <source>
        <dbReference type="ARBA" id="ARBA00022801"/>
    </source>
</evidence>
<dbReference type="Gene3D" id="3.40.50.1820">
    <property type="entry name" value="alpha/beta hydrolase"/>
    <property type="match status" value="1"/>
</dbReference>
<dbReference type="Pfam" id="PF01738">
    <property type="entry name" value="DLH"/>
    <property type="match status" value="1"/>
</dbReference>
<dbReference type="InterPro" id="IPR053145">
    <property type="entry name" value="AB_hydrolase_Est10"/>
</dbReference>
<dbReference type="GO" id="GO:0004252">
    <property type="term" value="F:serine-type endopeptidase activity"/>
    <property type="evidence" value="ECO:0007669"/>
    <property type="project" value="InterPro"/>
</dbReference>
<dbReference type="SUPFAM" id="SSF53474">
    <property type="entry name" value="alpha/beta-Hydrolases"/>
    <property type="match status" value="1"/>
</dbReference>
<dbReference type="InterPro" id="IPR002471">
    <property type="entry name" value="Pept_S9_AS"/>
</dbReference>
<dbReference type="PANTHER" id="PTHR43265:SF1">
    <property type="entry name" value="ESTERASE ESTD"/>
    <property type="match status" value="1"/>
</dbReference>
<evidence type="ECO:0000259" key="3">
    <source>
        <dbReference type="Pfam" id="PF01738"/>
    </source>
</evidence>
<name>A0A1R3T9D3_9BACT</name>
<feature type="chain" id="PRO_5012526108" evidence="2">
    <location>
        <begin position="20"/>
        <end position="464"/>
    </location>
</feature>
<dbReference type="InterPro" id="IPR022742">
    <property type="entry name" value="Hydrolase_4"/>
</dbReference>
<feature type="signal peptide" evidence="2">
    <location>
        <begin position="1"/>
        <end position="19"/>
    </location>
</feature>
<dbReference type="InterPro" id="IPR029058">
    <property type="entry name" value="AB_hydrolase_fold"/>
</dbReference>
<reference evidence="5 6" key="1">
    <citation type="submission" date="2016-08" db="EMBL/GenBank/DDBJ databases">
        <authorList>
            <person name="Seilhamer J.J."/>
        </authorList>
    </citation>
    <scope>NUCLEOTIDE SEQUENCE [LARGE SCALE GENOMIC DNA]</scope>
    <source>
        <strain evidence="5">M3/6</strain>
    </source>
</reference>
<dbReference type="RefSeq" id="WP_076931071.1">
    <property type="nucleotide sequence ID" value="NZ_LT605205.1"/>
</dbReference>
<dbReference type="KEGG" id="psac:PSM36_2413"/>
<dbReference type="AlphaFoldDB" id="A0A1R3T9D3"/>
<keyword evidence="6" id="KW-1185">Reference proteome</keyword>
<organism evidence="5 6">
    <name type="scientific">Proteiniphilum saccharofermentans</name>
    <dbReference type="NCBI Taxonomy" id="1642647"/>
    <lineage>
        <taxon>Bacteria</taxon>
        <taxon>Pseudomonadati</taxon>
        <taxon>Bacteroidota</taxon>
        <taxon>Bacteroidia</taxon>
        <taxon>Bacteroidales</taxon>
        <taxon>Dysgonomonadaceae</taxon>
        <taxon>Proteiniphilum</taxon>
    </lineage>
</organism>
<protein>
    <submittedName>
        <fullName evidence="5">Alpha/beta hydrolase family</fullName>
    </submittedName>
</protein>
<evidence type="ECO:0000313" key="5">
    <source>
        <dbReference type="EMBL" id="SCD21217.1"/>
    </source>
</evidence>
<evidence type="ECO:0000256" key="2">
    <source>
        <dbReference type="SAM" id="SignalP"/>
    </source>
</evidence>
<evidence type="ECO:0000313" key="6">
    <source>
        <dbReference type="Proteomes" id="UP000187464"/>
    </source>
</evidence>
<dbReference type="PANTHER" id="PTHR43265">
    <property type="entry name" value="ESTERASE ESTD"/>
    <property type="match status" value="1"/>
</dbReference>
<feature type="domain" description="Serine aminopeptidase S33" evidence="4">
    <location>
        <begin position="187"/>
        <end position="273"/>
    </location>
</feature>
<sequence>MKKFIIVAFCTYITSAVFAQDITGSWAGKLDIQSTKLSIVFHIGKNDTIYETKMDSPDQGAFGLATSKTVFSGNQLEISATGMGISYTGIFQGDSIKGIFRQGGLQLPLVLKPAQKTALSRPQEPKPPFPYLTKDVTFLNEVDGNLLAGTLTTPDTMGIFPAVILIAGSGPHDRDESIFGHKPFLVMADHLTRNGFAVLRYDKRGVARSNGDYVNATTEDFASDVTVAFNYLKSQVYVDKKRIALIGHSEGGIIAPMVAANDKTVGAIVLMAGTGVEGNELLKQQNTDLMKMGQISQDTIDQVIATLETIYIDLKEWRGTVDEQKELSGKFGVLWESMPVSFRGTNGREHYISGNMGAMLSPWYRFFISLNPSEYLEKVECPVFAANGEKDIQVEARQNLQAMEESLERGGNRNYTIKSYPGLNHLFQECETGSVREYGEIEQTISPQFLSDMTSWLKNIFSEK</sequence>
<dbReference type="GO" id="GO:0052689">
    <property type="term" value="F:carboxylic ester hydrolase activity"/>
    <property type="evidence" value="ECO:0007669"/>
    <property type="project" value="TreeGrafter"/>
</dbReference>
<evidence type="ECO:0000259" key="4">
    <source>
        <dbReference type="Pfam" id="PF12146"/>
    </source>
</evidence>
<accession>A0A1R3T9D3</accession>
<dbReference type="EMBL" id="LT605205">
    <property type="protein sequence ID" value="SCD21217.1"/>
    <property type="molecule type" value="Genomic_DNA"/>
</dbReference>
<keyword evidence="1 5" id="KW-0378">Hydrolase</keyword>
<dbReference type="GO" id="GO:0006508">
    <property type="term" value="P:proteolysis"/>
    <property type="evidence" value="ECO:0007669"/>
    <property type="project" value="InterPro"/>
</dbReference>
<dbReference type="STRING" id="1642647.PSM36_2413"/>
<dbReference type="Proteomes" id="UP000187464">
    <property type="component" value="Chromosome I"/>
</dbReference>